<name>A0ACC0VE57_9HYPO</name>
<organism evidence="1 2">
    <name type="scientific">Trichothecium roseum</name>
    <dbReference type="NCBI Taxonomy" id="47278"/>
    <lineage>
        <taxon>Eukaryota</taxon>
        <taxon>Fungi</taxon>
        <taxon>Dikarya</taxon>
        <taxon>Ascomycota</taxon>
        <taxon>Pezizomycotina</taxon>
        <taxon>Sordariomycetes</taxon>
        <taxon>Hypocreomycetidae</taxon>
        <taxon>Hypocreales</taxon>
        <taxon>Hypocreales incertae sedis</taxon>
        <taxon>Trichothecium</taxon>
    </lineage>
</organism>
<evidence type="ECO:0000313" key="2">
    <source>
        <dbReference type="Proteomes" id="UP001163324"/>
    </source>
</evidence>
<protein>
    <submittedName>
        <fullName evidence="1">Uncharacterized protein</fullName>
    </submittedName>
</protein>
<sequence>MSAKREHSDVDEGQAAQPTTKRQRKQPRQHQNSSIDPTWGQKYVFSNHQDATTIPVGEESDFEDDADAMAYLRSVRTEAMGIPHLLVAPKRHIGPQLPADFRREDAEDENEDEPEYDGNDRSIYSNGIGDPRGFYEDGAYTARPFTEEEKGEEDEIDESGESDGRASAKTIHEAYFTSILNQYFLMRDVLHSKPPGAAISSLTKSHPSEVSTTSRKSSPIPYWTRLLRTTDPHPVQVALMPKDSVLRILRMILGGKFLRRGFPIPERTSRWLWALLARMPARDELNYSEIGWIRDLGRRAVLLGSSLAQMAALRDELEDGGLGVHEDVEESDSDDDDVGISDEEGNEGVDASEDDDSQSMSEAAGQELVSRDAGPQEASQEHIEERAEAPGTSAAPNHSDDEEEGEVDDDGSDDGSDVAMDISSDEEGEVAENLEDAKARLLAQLDHNEAEEANAIKKEAEEQEARYRERINMRATLNMILTVAGEFYGQRDLLEFREPFVGM</sequence>
<evidence type="ECO:0000313" key="1">
    <source>
        <dbReference type="EMBL" id="KAI9904038.1"/>
    </source>
</evidence>
<keyword evidence="2" id="KW-1185">Reference proteome</keyword>
<gene>
    <name evidence="1" type="ORF">N3K66_000567</name>
</gene>
<reference evidence="1" key="1">
    <citation type="submission" date="2022-10" db="EMBL/GenBank/DDBJ databases">
        <title>Complete Genome of Trichothecium roseum strain YXFP-22015, a Plant Pathogen Isolated from Citrus.</title>
        <authorList>
            <person name="Wang Y."/>
            <person name="Zhu L."/>
        </authorList>
    </citation>
    <scope>NUCLEOTIDE SEQUENCE</scope>
    <source>
        <strain evidence="1">YXFP-22015</strain>
    </source>
</reference>
<accession>A0ACC0VE57</accession>
<dbReference type="EMBL" id="CM047940">
    <property type="protein sequence ID" value="KAI9904038.1"/>
    <property type="molecule type" value="Genomic_DNA"/>
</dbReference>
<proteinExistence type="predicted"/>
<dbReference type="Proteomes" id="UP001163324">
    <property type="component" value="Chromosome 1"/>
</dbReference>
<comment type="caution">
    <text evidence="1">The sequence shown here is derived from an EMBL/GenBank/DDBJ whole genome shotgun (WGS) entry which is preliminary data.</text>
</comment>